<dbReference type="Gene3D" id="1.25.40.10">
    <property type="entry name" value="Tetratricopeptide repeat domain"/>
    <property type="match status" value="1"/>
</dbReference>
<evidence type="ECO:0000313" key="2">
    <source>
        <dbReference type="Proteomes" id="UP001184230"/>
    </source>
</evidence>
<reference evidence="1 2" key="1">
    <citation type="submission" date="2023-07" db="EMBL/GenBank/DDBJ databases">
        <title>Sorghum-associated microbial communities from plants grown in Nebraska, USA.</title>
        <authorList>
            <person name="Schachtman D."/>
        </authorList>
    </citation>
    <scope>NUCLEOTIDE SEQUENCE [LARGE SCALE GENOMIC DNA]</scope>
    <source>
        <strain evidence="1 2">DS1781</strain>
    </source>
</reference>
<keyword evidence="2" id="KW-1185">Reference proteome</keyword>
<gene>
    <name evidence="1" type="ORF">J2739_005420</name>
</gene>
<protein>
    <submittedName>
        <fullName evidence="1">Tetratricopeptide (TPR) repeat protein</fullName>
    </submittedName>
</protein>
<dbReference type="EMBL" id="JAVDRF010000019">
    <property type="protein sequence ID" value="MDR6539621.1"/>
    <property type="molecule type" value="Genomic_DNA"/>
</dbReference>
<name>A0ABU1NNM5_9BURK</name>
<accession>A0ABU1NNM5</accession>
<dbReference type="Proteomes" id="UP001184230">
    <property type="component" value="Unassembled WGS sequence"/>
</dbReference>
<organism evidence="1 2">
    <name type="scientific">Variovorax soli</name>
    <dbReference type="NCBI Taxonomy" id="376815"/>
    <lineage>
        <taxon>Bacteria</taxon>
        <taxon>Pseudomonadati</taxon>
        <taxon>Pseudomonadota</taxon>
        <taxon>Betaproteobacteria</taxon>
        <taxon>Burkholderiales</taxon>
        <taxon>Comamonadaceae</taxon>
        <taxon>Variovorax</taxon>
    </lineage>
</organism>
<sequence length="675" mass="73678">MSLSTMIGAPHSPLLFPARGFVALHPLAPATQAAPRERYSADQALTVAALPFRNHTGRDELVWVEFGLAALLNRELQAQHGIAVLPLVDVVTALKGSAADGPPAARAIEHIRAIGARAVIAVQVHSRESDFELRYQLLSERRREDAGSLHGGDLTQLTIALGRKLASELLIEAPARIAIDAFTHEAFARAKGAAREQRYQTAQDYLQVCVASQPHAFDMGIAHVESLAALEHPDTPSKAQALLARAAASADVGTQARVLRALAAYYRALENNALARTLIHQALTLLESNGDDALKASVLLERCELAISDREFELAQSIGQRVLATVQGGDGDRLTAQCLRQEGVIAHLRGGAARALEILQRSAQLSRTPHPQHADLARTLHRIAIVHRDAGRMRDAARAIDEAAECAKLAGAPIRHALALALQLRVHSDAGNPSAAKAAQAALESAPIQQSGAGRLLSQLSDAWLCWRSDRVADALQRMERVRKLGREARDFWLSFAIATNTGMAIAGARYDLARELIAEIEAHRRFYEGTCLHGSAHFFKAALAHARGDRAQAWRLLRETMAVSTAGIVRSNACLAAAWLACEDRALQEVPGWLDEVPAWTAEHPNGIMVLARYHFERGDWATAAEHQARYVEHWPADEVTQDQRRLLHSYREAMRTGRPVAMPRLPHLLSLRF</sequence>
<proteinExistence type="predicted"/>
<comment type="caution">
    <text evidence="1">The sequence shown here is derived from an EMBL/GenBank/DDBJ whole genome shotgun (WGS) entry which is preliminary data.</text>
</comment>
<evidence type="ECO:0000313" key="1">
    <source>
        <dbReference type="EMBL" id="MDR6539621.1"/>
    </source>
</evidence>
<dbReference type="SUPFAM" id="SSF48452">
    <property type="entry name" value="TPR-like"/>
    <property type="match status" value="2"/>
</dbReference>
<dbReference type="InterPro" id="IPR011990">
    <property type="entry name" value="TPR-like_helical_dom_sf"/>
</dbReference>
<dbReference type="RefSeq" id="WP_309907473.1">
    <property type="nucleotide sequence ID" value="NZ_JAVDRF010000019.1"/>
</dbReference>